<feature type="chain" id="PRO_5041904974" evidence="1">
    <location>
        <begin position="20"/>
        <end position="313"/>
    </location>
</feature>
<keyword evidence="1" id="KW-0732">Signal</keyword>
<dbReference type="GO" id="GO:0030246">
    <property type="term" value="F:carbohydrate binding"/>
    <property type="evidence" value="ECO:0007669"/>
    <property type="project" value="InterPro"/>
</dbReference>
<dbReference type="InterPro" id="IPR011013">
    <property type="entry name" value="Gal_mutarotase_sf_dom"/>
</dbReference>
<dbReference type="CDD" id="cd14752">
    <property type="entry name" value="GH31_N"/>
    <property type="match status" value="1"/>
</dbReference>
<organism evidence="2 3">
    <name type="scientific">Potamilus streckersoni</name>
    <dbReference type="NCBI Taxonomy" id="2493646"/>
    <lineage>
        <taxon>Eukaryota</taxon>
        <taxon>Metazoa</taxon>
        <taxon>Spiralia</taxon>
        <taxon>Lophotrochozoa</taxon>
        <taxon>Mollusca</taxon>
        <taxon>Bivalvia</taxon>
        <taxon>Autobranchia</taxon>
        <taxon>Heteroconchia</taxon>
        <taxon>Palaeoheterodonta</taxon>
        <taxon>Unionida</taxon>
        <taxon>Unionoidea</taxon>
        <taxon>Unionidae</taxon>
        <taxon>Ambleminae</taxon>
        <taxon>Lampsilini</taxon>
        <taxon>Potamilus</taxon>
    </lineage>
</organism>
<accession>A0AAE0T1V6</accession>
<dbReference type="EMBL" id="JAEAOA010000540">
    <property type="protein sequence ID" value="KAK3602066.1"/>
    <property type="molecule type" value="Genomic_DNA"/>
</dbReference>
<evidence type="ECO:0000313" key="3">
    <source>
        <dbReference type="Proteomes" id="UP001195483"/>
    </source>
</evidence>
<keyword evidence="3" id="KW-1185">Reference proteome</keyword>
<dbReference type="GO" id="GO:0003824">
    <property type="term" value="F:catalytic activity"/>
    <property type="evidence" value="ECO:0007669"/>
    <property type="project" value="InterPro"/>
</dbReference>
<dbReference type="PANTHER" id="PTHR46959">
    <property type="entry name" value="SULFOQUINOVOSIDASE"/>
    <property type="match status" value="1"/>
</dbReference>
<protein>
    <submittedName>
        <fullName evidence="2">Uncharacterized protein</fullName>
    </submittedName>
</protein>
<dbReference type="PANTHER" id="PTHR46959:SF2">
    <property type="entry name" value="SULFOQUINOVOSIDASE"/>
    <property type="match status" value="1"/>
</dbReference>
<feature type="signal peptide" evidence="1">
    <location>
        <begin position="1"/>
        <end position="19"/>
    </location>
</feature>
<reference evidence="2" key="1">
    <citation type="journal article" date="2021" name="Genome Biol. Evol.">
        <title>A High-Quality Reference Genome for a Parasitic Bivalve with Doubly Uniparental Inheritance (Bivalvia: Unionida).</title>
        <authorList>
            <person name="Smith C.H."/>
        </authorList>
    </citation>
    <scope>NUCLEOTIDE SEQUENCE</scope>
    <source>
        <strain evidence="2">CHS0354</strain>
    </source>
</reference>
<comment type="caution">
    <text evidence="2">The sequence shown here is derived from an EMBL/GenBank/DDBJ whole genome shotgun (WGS) entry which is preliminary data.</text>
</comment>
<dbReference type="Gene3D" id="2.60.40.1760">
    <property type="entry name" value="glycosyl hydrolase (family 31)"/>
    <property type="match status" value="1"/>
</dbReference>
<dbReference type="GO" id="GO:0005975">
    <property type="term" value="P:carbohydrate metabolic process"/>
    <property type="evidence" value="ECO:0007669"/>
    <property type="project" value="InterPro"/>
</dbReference>
<gene>
    <name evidence="2" type="ORF">CHS0354_008021</name>
</gene>
<feature type="non-terminal residue" evidence="2">
    <location>
        <position position="313"/>
    </location>
</feature>
<dbReference type="SUPFAM" id="SSF74650">
    <property type="entry name" value="Galactose mutarotase-like"/>
    <property type="match status" value="1"/>
</dbReference>
<evidence type="ECO:0000256" key="1">
    <source>
        <dbReference type="SAM" id="SignalP"/>
    </source>
</evidence>
<name>A0AAE0T1V6_9BIVA</name>
<evidence type="ECO:0000313" key="2">
    <source>
        <dbReference type="EMBL" id="KAK3602066.1"/>
    </source>
</evidence>
<reference evidence="2" key="3">
    <citation type="submission" date="2023-05" db="EMBL/GenBank/DDBJ databases">
        <authorList>
            <person name="Smith C.H."/>
        </authorList>
    </citation>
    <scope>NUCLEOTIDE SEQUENCE</scope>
    <source>
        <strain evidence="2">CHS0354</strain>
        <tissue evidence="2">Mantle</tissue>
    </source>
</reference>
<dbReference type="InterPro" id="IPR052990">
    <property type="entry name" value="Sulfoquinovosidase_GH31"/>
</dbReference>
<sequence length="313" mass="35569">LNMNLLGALLLSWVGFVSTAGKNYSIITFDNGFNVSIGNLLVSQGRSQKTTDNLGEYVTSHEQKCKEVLFPQIFHHQTTSPILFVGQGQIQYFEFQGNFDIQDYTEERVEMRTFSLSNDSVQDNVTFTNGNYTVIMSLQTTDNHALVVDFIDVGTIHYDRMWLRIKAESSEKVFGGGEQYSYFNLRGKTFPVWTREQGVGRNASEIVTFYSNKQKSGGDYHTTYYPQPTFHSSRLYYCHYNGSNYAVLAFDHPQFHEIFVSGKVERFYFNTDSTPLGLVQKLASFLGRQHELPEWIYTGAILGVQGGTNVVSV</sequence>
<reference evidence="2" key="2">
    <citation type="journal article" date="2021" name="Genome Biol. Evol.">
        <title>Developing a high-quality reference genome for a parasitic bivalve with doubly uniparental inheritance (Bivalvia: Unionida).</title>
        <authorList>
            <person name="Smith C.H."/>
        </authorList>
    </citation>
    <scope>NUCLEOTIDE SEQUENCE</scope>
    <source>
        <strain evidence="2">CHS0354</strain>
        <tissue evidence="2">Mantle</tissue>
    </source>
</reference>
<dbReference type="Proteomes" id="UP001195483">
    <property type="component" value="Unassembled WGS sequence"/>
</dbReference>
<proteinExistence type="predicted"/>
<dbReference type="AlphaFoldDB" id="A0AAE0T1V6"/>